<keyword evidence="3" id="KW-1185">Reference proteome</keyword>
<gene>
    <name evidence="2" type="ORF">ACFOEB_12110</name>
</gene>
<protein>
    <submittedName>
        <fullName evidence="2">DUF1631 family protein</fullName>
    </submittedName>
</protein>
<evidence type="ECO:0000256" key="1">
    <source>
        <dbReference type="SAM" id="MobiDB-lite"/>
    </source>
</evidence>
<dbReference type="Pfam" id="PF07793">
    <property type="entry name" value="DUF1631"/>
    <property type="match status" value="1"/>
</dbReference>
<dbReference type="InterPro" id="IPR012434">
    <property type="entry name" value="DUF1631"/>
</dbReference>
<proteinExistence type="predicted"/>
<organism evidence="2 3">
    <name type="scientific">Gilvimarinus japonicus</name>
    <dbReference type="NCBI Taxonomy" id="1796469"/>
    <lineage>
        <taxon>Bacteria</taxon>
        <taxon>Pseudomonadati</taxon>
        <taxon>Pseudomonadota</taxon>
        <taxon>Gammaproteobacteria</taxon>
        <taxon>Cellvibrionales</taxon>
        <taxon>Cellvibrionaceae</taxon>
        <taxon>Gilvimarinus</taxon>
    </lineage>
</organism>
<dbReference type="EMBL" id="JBHRTL010000008">
    <property type="protein sequence ID" value="MFC3155949.1"/>
    <property type="molecule type" value="Genomic_DNA"/>
</dbReference>
<reference evidence="3" key="1">
    <citation type="journal article" date="2019" name="Int. J. Syst. Evol. Microbiol.">
        <title>The Global Catalogue of Microorganisms (GCM) 10K type strain sequencing project: providing services to taxonomists for standard genome sequencing and annotation.</title>
        <authorList>
            <consortium name="The Broad Institute Genomics Platform"/>
            <consortium name="The Broad Institute Genome Sequencing Center for Infectious Disease"/>
            <person name="Wu L."/>
            <person name="Ma J."/>
        </authorList>
    </citation>
    <scope>NUCLEOTIDE SEQUENCE [LARGE SCALE GENOMIC DNA]</scope>
    <source>
        <strain evidence="3">KCTC 52141</strain>
    </source>
</reference>
<evidence type="ECO:0000313" key="2">
    <source>
        <dbReference type="EMBL" id="MFC3155949.1"/>
    </source>
</evidence>
<dbReference type="Proteomes" id="UP001595548">
    <property type="component" value="Unassembled WGS sequence"/>
</dbReference>
<feature type="region of interest" description="Disordered" evidence="1">
    <location>
        <begin position="326"/>
        <end position="369"/>
    </location>
</feature>
<feature type="region of interest" description="Disordered" evidence="1">
    <location>
        <begin position="1"/>
        <end position="24"/>
    </location>
</feature>
<feature type="region of interest" description="Disordered" evidence="1">
    <location>
        <begin position="245"/>
        <end position="303"/>
    </location>
</feature>
<dbReference type="RefSeq" id="WP_382416964.1">
    <property type="nucleotide sequence ID" value="NZ_JBHRTL010000008.1"/>
</dbReference>
<name>A0ABV7HTG0_9GAMM</name>
<evidence type="ECO:0000313" key="3">
    <source>
        <dbReference type="Proteomes" id="UP001595548"/>
    </source>
</evidence>
<sequence>MDTTSMSTDKSRGETAMNNPGTPYETLSEAQVERCLTLCTTVTRDYLLESFPAFWGEWIASVEKREEHARSNKEQIALAELVKQLQGSGKSCLRQFQSNVKQNFADFSKRQLNVASGQERFSQNIGLSLVDNAELEETIAITSISHRADSQFADILWALHQRLALLHGGRKIDERSNPVSPIQFCDSLRRVLQELSFDARTKVLGYKQFEQAVIKPMGELYQSLNELLIAEGILPNLRYSAGGAGAGNNGDVPEASEPSESDTGEQSSSQEAAPESQPEAAPGSPRRRATDKLFDPGVGGEPQQYQQGLVSAIRLLQTHLGGAVAAATPSSGVPTRDVPAGNGAPSGGVAPAQPLHSGPGSAAGPASAGGGSTQVVGAIQVLQSQMASSTQGLQHAQASDIQPLAVAAVSEQLVTELKKQGAGDVLEDDMNTIELVGLVFAYILNDEQLPDSVKALLSYLHTPVLKLAFIDKEFFDNVDHPARMLLNQMAEAGSRWVGNDGSSQYNIFEKIKTTVFHVLEHFVNDVKVFAEARLEFSSYARNVSRRQELMEKRALEKARGEEKLREAKIRVNSDISACIDGKALPSPILLLLLLPWSDYLSFIILRYGADSGSYQQALGVANQLLWSIEPKSLEVDRVKQVEVQGDLLHTLQSGFETIGYEQNKSRKLIDAVSSLQRLALKSQQVEPAPDTMRTKLEKMAAEKAGQVKQDDRQVTAEEAQLIEKLKLIEFGTWLENDKGQRIKVAWYNHKTMHYMLVDQQGRKVSMTSAQHLAREMIAGKLRVIAGSAKPFFERALENIYHSLNARASGELLERE</sequence>
<comment type="caution">
    <text evidence="2">The sequence shown here is derived from an EMBL/GenBank/DDBJ whole genome shotgun (WGS) entry which is preliminary data.</text>
</comment>
<feature type="compositionally biased region" description="Low complexity" evidence="1">
    <location>
        <begin position="357"/>
        <end position="366"/>
    </location>
</feature>
<feature type="compositionally biased region" description="Low complexity" evidence="1">
    <location>
        <begin position="264"/>
        <end position="284"/>
    </location>
</feature>
<accession>A0ABV7HTG0</accession>